<feature type="compositionally biased region" description="Low complexity" evidence="1">
    <location>
        <begin position="96"/>
        <end position="117"/>
    </location>
</feature>
<accession>K0JX08</accession>
<reference evidence="2 3" key="1">
    <citation type="journal article" date="2012" name="BMC Genomics">
        <title>Complete genome sequence of Saccharothrix espanaensis DSM 44229T and comparison to the other completely sequenced Pseudonocardiaceae.</title>
        <authorList>
            <person name="Strobel T."/>
            <person name="Al-Dilaimi A."/>
            <person name="Blom J."/>
            <person name="Gessner A."/>
            <person name="Kalinowski J."/>
            <person name="Luzhetska M."/>
            <person name="Puhler A."/>
            <person name="Szczepanowski R."/>
            <person name="Bechthold A."/>
            <person name="Ruckert C."/>
        </authorList>
    </citation>
    <scope>NUCLEOTIDE SEQUENCE [LARGE SCALE GENOMIC DNA]</scope>
    <source>
        <strain evidence="3">ATCC 51144 / DSM 44229 / JCM 9112 / NBRC 15066 / NRRL 15764</strain>
    </source>
</reference>
<keyword evidence="3" id="KW-1185">Reference proteome</keyword>
<evidence type="ECO:0000313" key="3">
    <source>
        <dbReference type="Proteomes" id="UP000006281"/>
    </source>
</evidence>
<dbReference type="HOGENOM" id="CLU_094960_0_0_11"/>
<evidence type="ECO:0000313" key="2">
    <source>
        <dbReference type="EMBL" id="CCH29314.1"/>
    </source>
</evidence>
<dbReference type="Proteomes" id="UP000006281">
    <property type="component" value="Chromosome"/>
</dbReference>
<dbReference type="InterPro" id="IPR032724">
    <property type="entry name" value="SCP1.201-like"/>
</dbReference>
<sequence length="256" mass="26627">MASLRAVAEAVVNAQAKARECEEALNATLNLVEDAQALLAVALEGDSTGEKDALLATLADVVRGVKDQLKVLDRAVGHTESFLAGLLGEHPPTTPPASSRTPSAQATPSAPATDPPSSLLPEKVEELRGDLPPTVVGGIGQKTHGRWVGPDGVVRSIVSGNGPEATDAGEFLQTLPLPQPGVPIAVSHVETKLAMHMRDTGVRHAAVVINNRPCAGRFGCETLVGLILPEGSTLTVYGSGGYEQTIRGGLRPPWQR</sequence>
<dbReference type="Pfam" id="PF14428">
    <property type="entry name" value="DddA-like"/>
    <property type="match status" value="1"/>
</dbReference>
<dbReference type="eggNOG" id="ENOG5034CD8">
    <property type="taxonomic scope" value="Bacteria"/>
</dbReference>
<gene>
    <name evidence="2" type="ordered locus">BN6_19930</name>
</gene>
<dbReference type="KEGG" id="sesp:BN6_19930"/>
<organism evidence="2 3">
    <name type="scientific">Saccharothrix espanaensis (strain ATCC 51144 / DSM 44229 / JCM 9112 / NBRC 15066 / NRRL 15764)</name>
    <dbReference type="NCBI Taxonomy" id="1179773"/>
    <lineage>
        <taxon>Bacteria</taxon>
        <taxon>Bacillati</taxon>
        <taxon>Actinomycetota</taxon>
        <taxon>Actinomycetes</taxon>
        <taxon>Pseudonocardiales</taxon>
        <taxon>Pseudonocardiaceae</taxon>
        <taxon>Saccharothrix</taxon>
    </lineage>
</organism>
<dbReference type="STRING" id="1179773.BN6_19930"/>
<evidence type="ECO:0000256" key="1">
    <source>
        <dbReference type="SAM" id="MobiDB-lite"/>
    </source>
</evidence>
<dbReference type="EMBL" id="HE804045">
    <property type="protein sequence ID" value="CCH29314.1"/>
    <property type="molecule type" value="Genomic_DNA"/>
</dbReference>
<dbReference type="AlphaFoldDB" id="K0JX08"/>
<dbReference type="PATRIC" id="fig|1179773.3.peg.2004"/>
<proteinExistence type="predicted"/>
<protein>
    <recommendedName>
        <fullName evidence="4">SCP1.201-like deaminase</fullName>
    </recommendedName>
</protein>
<feature type="region of interest" description="Disordered" evidence="1">
    <location>
        <begin position="86"/>
        <end position="120"/>
    </location>
</feature>
<evidence type="ECO:0008006" key="4">
    <source>
        <dbReference type="Google" id="ProtNLM"/>
    </source>
</evidence>
<name>K0JX08_SACES</name>